<dbReference type="Proteomes" id="UP000282674">
    <property type="component" value="Unassembled WGS sequence"/>
</dbReference>
<comment type="caution">
    <text evidence="2">The sequence shown here is derived from an EMBL/GenBank/DDBJ whole genome shotgun (WGS) entry which is preliminary data.</text>
</comment>
<dbReference type="OrthoDB" id="9804931at2"/>
<feature type="chain" id="PRO_5017963659" description="WD40 repeat domain-containing protein" evidence="1">
    <location>
        <begin position="32"/>
        <end position="270"/>
    </location>
</feature>
<evidence type="ECO:0000256" key="1">
    <source>
        <dbReference type="SAM" id="SignalP"/>
    </source>
</evidence>
<dbReference type="RefSeq" id="WP_122198775.1">
    <property type="nucleotide sequence ID" value="NZ_JBHSKC010000015.1"/>
</dbReference>
<evidence type="ECO:0000313" key="2">
    <source>
        <dbReference type="EMBL" id="RMI37736.1"/>
    </source>
</evidence>
<dbReference type="AlphaFoldDB" id="A0A3M2LKT4"/>
<organism evidence="2 3">
    <name type="scientific">Actinomadura harenae</name>
    <dbReference type="NCBI Taxonomy" id="2483351"/>
    <lineage>
        <taxon>Bacteria</taxon>
        <taxon>Bacillati</taxon>
        <taxon>Actinomycetota</taxon>
        <taxon>Actinomycetes</taxon>
        <taxon>Streptosporangiales</taxon>
        <taxon>Thermomonosporaceae</taxon>
        <taxon>Actinomadura</taxon>
    </lineage>
</organism>
<accession>A0A3M2LKT4</accession>
<keyword evidence="1" id="KW-0732">Signal</keyword>
<feature type="signal peptide" evidence="1">
    <location>
        <begin position="1"/>
        <end position="31"/>
    </location>
</feature>
<protein>
    <recommendedName>
        <fullName evidence="4">WD40 repeat domain-containing protein</fullName>
    </recommendedName>
</protein>
<keyword evidence="3" id="KW-1185">Reference proteome</keyword>
<name>A0A3M2LKT4_9ACTN</name>
<evidence type="ECO:0000313" key="3">
    <source>
        <dbReference type="Proteomes" id="UP000282674"/>
    </source>
</evidence>
<dbReference type="SUPFAM" id="SSF63825">
    <property type="entry name" value="YWTD domain"/>
    <property type="match status" value="1"/>
</dbReference>
<reference evidence="2 3" key="1">
    <citation type="submission" date="2018-10" db="EMBL/GenBank/DDBJ databases">
        <title>Isolation from soil.</title>
        <authorList>
            <person name="Hu J."/>
        </authorList>
    </citation>
    <scope>NUCLEOTIDE SEQUENCE [LARGE SCALE GENOMIC DNA]</scope>
    <source>
        <strain evidence="2 3">NEAU-Ht49</strain>
    </source>
</reference>
<dbReference type="EMBL" id="RFFG01000100">
    <property type="protein sequence ID" value="RMI37736.1"/>
    <property type="molecule type" value="Genomic_DNA"/>
</dbReference>
<gene>
    <name evidence="2" type="ORF">EBO15_35060</name>
</gene>
<evidence type="ECO:0008006" key="4">
    <source>
        <dbReference type="Google" id="ProtNLM"/>
    </source>
</evidence>
<sequence>MRTTPWKNRRVPSLVAAATLALTFAAAPASAANWQQVSSDTYYLTDALQRSQGVTTDGGAWYFSWQYGLSKTSLDGKTLAANNVAIPTALALQGDNHIGGIDYYDGKVYAPIEDGSKYQHPYIAVYDATTLAYTGTAFSLPQDIQRDGVPWTAVGDGYLLSSEYDATAINAYSLTDGHLVKRIPLSQPIPHVQGAKVYEGRLYASSDGGTKAVYEIALDTGVVTQVLTPNLPSGTEVEALTFLPRPDGSVMHILDVAPNRISVDFRHYRP</sequence>
<proteinExistence type="predicted"/>